<evidence type="ECO:0000259" key="5">
    <source>
        <dbReference type="SMART" id="SM01002"/>
    </source>
</evidence>
<dbReference type="GO" id="GO:0000286">
    <property type="term" value="F:alanine dehydrogenase activity"/>
    <property type="evidence" value="ECO:0007669"/>
    <property type="project" value="UniProtKB-EC"/>
</dbReference>
<dbReference type="Proteomes" id="UP000008461">
    <property type="component" value="Chromosome"/>
</dbReference>
<dbReference type="CDD" id="cd05305">
    <property type="entry name" value="L-AlaDH"/>
    <property type="match status" value="1"/>
</dbReference>
<comment type="similarity">
    <text evidence="1">Belongs to the AlaDH/PNT family.</text>
</comment>
<dbReference type="SMART" id="SM01003">
    <property type="entry name" value="AlaDh_PNT_N"/>
    <property type="match status" value="1"/>
</dbReference>
<dbReference type="RefSeq" id="WP_013765155.1">
    <property type="nucleotide sequence ID" value="NC_015510.1"/>
</dbReference>
<evidence type="ECO:0000313" key="7">
    <source>
        <dbReference type="EMBL" id="AEE50607.1"/>
    </source>
</evidence>
<dbReference type="SUPFAM" id="SSF51735">
    <property type="entry name" value="NAD(P)-binding Rossmann-fold domains"/>
    <property type="match status" value="1"/>
</dbReference>
<reference evidence="7 8" key="1">
    <citation type="journal article" date="2011" name="Stand. Genomic Sci.">
        <title>Complete genome sequence of Haliscomenobacter hydrossis type strain (O).</title>
        <authorList>
            <consortium name="US DOE Joint Genome Institute (JGI-PGF)"/>
            <person name="Daligault H."/>
            <person name="Lapidus A."/>
            <person name="Zeytun A."/>
            <person name="Nolan M."/>
            <person name="Lucas S."/>
            <person name="Del Rio T.G."/>
            <person name="Tice H."/>
            <person name="Cheng J.F."/>
            <person name="Tapia R."/>
            <person name="Han C."/>
            <person name="Goodwin L."/>
            <person name="Pitluck S."/>
            <person name="Liolios K."/>
            <person name="Pagani I."/>
            <person name="Ivanova N."/>
            <person name="Huntemann M."/>
            <person name="Mavromatis K."/>
            <person name="Mikhailova N."/>
            <person name="Pati A."/>
            <person name="Chen A."/>
            <person name="Palaniappan K."/>
            <person name="Land M."/>
            <person name="Hauser L."/>
            <person name="Brambilla E.M."/>
            <person name="Rohde M."/>
            <person name="Verbarg S."/>
            <person name="Goker M."/>
            <person name="Bristow J."/>
            <person name="Eisen J.A."/>
            <person name="Markowitz V."/>
            <person name="Hugenholtz P."/>
            <person name="Kyrpides N.C."/>
            <person name="Klenk H.P."/>
            <person name="Woyke T."/>
        </authorList>
    </citation>
    <scope>NUCLEOTIDE SEQUENCE [LARGE SCALE GENOMIC DNA]</scope>
    <source>
        <strain evidence="8">ATCC 27775 / DSM 1100 / LMG 10767 / O</strain>
    </source>
</reference>
<organism evidence="7 8">
    <name type="scientific">Haliscomenobacter hydrossis (strain ATCC 27775 / DSM 1100 / LMG 10767 / O)</name>
    <dbReference type="NCBI Taxonomy" id="760192"/>
    <lineage>
        <taxon>Bacteria</taxon>
        <taxon>Pseudomonadati</taxon>
        <taxon>Bacteroidota</taxon>
        <taxon>Saprospiria</taxon>
        <taxon>Saprospirales</taxon>
        <taxon>Haliscomenobacteraceae</taxon>
        <taxon>Haliscomenobacter</taxon>
    </lineage>
</organism>
<dbReference type="GO" id="GO:0005886">
    <property type="term" value="C:plasma membrane"/>
    <property type="evidence" value="ECO:0007669"/>
    <property type="project" value="TreeGrafter"/>
</dbReference>
<dbReference type="SMART" id="SM01002">
    <property type="entry name" value="AlaDh_PNT_C"/>
    <property type="match status" value="1"/>
</dbReference>
<evidence type="ECO:0000256" key="3">
    <source>
        <dbReference type="ARBA" id="ARBA00023002"/>
    </source>
</evidence>
<dbReference type="PANTHER" id="PTHR42795">
    <property type="entry name" value="ALANINE DEHYDROGENASE"/>
    <property type="match status" value="1"/>
</dbReference>
<evidence type="ECO:0000259" key="6">
    <source>
        <dbReference type="SMART" id="SM01003"/>
    </source>
</evidence>
<evidence type="ECO:0000256" key="4">
    <source>
        <dbReference type="ARBA" id="ARBA00023027"/>
    </source>
</evidence>
<dbReference type="InterPro" id="IPR008141">
    <property type="entry name" value="Ala_DH"/>
</dbReference>
<dbReference type="STRING" id="760192.Halhy_2739"/>
<dbReference type="InterPro" id="IPR007698">
    <property type="entry name" value="AlaDH/PNT_NAD(H)-bd"/>
</dbReference>
<keyword evidence="4" id="KW-0520">NAD</keyword>
<evidence type="ECO:0000256" key="2">
    <source>
        <dbReference type="ARBA" id="ARBA00012897"/>
    </source>
</evidence>
<name>F4L1X4_HALH1</name>
<keyword evidence="8" id="KW-1185">Reference proteome</keyword>
<feature type="domain" description="Alanine dehydrogenase/pyridine nucleotide transhydrogenase NAD(H)-binding" evidence="5">
    <location>
        <begin position="188"/>
        <end position="336"/>
    </location>
</feature>
<accession>F4L1X4</accession>
<sequence>MSGGKEGNGGSAIAIPKSLTDFQYQTQPETLDVRQPQENLYIGISKESTLQENRVALVPSSIAILTGYGHRVVVETGAGDKSHFSDHQFSEAGAEIAQSKEEVFRAKVLLKVAPPTLAEIELMHPNQILISPLHLPIISGEYINKLRQKRVIALAMEYIKDDLDNFPVVRTMSEMAGIRAMLTAAELLTSTGGGKGILLGGISGVPSAKVVILGAGIVAENATRVALGLGAEVRIFDNNIYKLKRLQNQVGRQLYTSSIDPYYLNEELLTADVAIGAIHSKSGRAPVIVSEEMVSRMRPGAVIVDVSIDQGGCFETSQVTSLDKPTFIRHGIIHYCVPNIASQVPRTSSMAISNILTSILLRSGNTGNIEHLLFSNPGLRHGVYTYKGCLCNEYLSERFQIKYTNLDLLMTSHL</sequence>
<evidence type="ECO:0000256" key="1">
    <source>
        <dbReference type="ARBA" id="ARBA00005689"/>
    </source>
</evidence>
<dbReference type="Gene3D" id="3.40.50.720">
    <property type="entry name" value="NAD(P)-binding Rossmann-like Domain"/>
    <property type="match status" value="2"/>
</dbReference>
<dbReference type="PANTHER" id="PTHR42795:SF1">
    <property type="entry name" value="ALANINE DEHYDROGENASE"/>
    <property type="match status" value="1"/>
</dbReference>
<dbReference type="GO" id="GO:0042853">
    <property type="term" value="P:L-alanine catabolic process"/>
    <property type="evidence" value="ECO:0007669"/>
    <property type="project" value="InterPro"/>
</dbReference>
<evidence type="ECO:0000313" key="8">
    <source>
        <dbReference type="Proteomes" id="UP000008461"/>
    </source>
</evidence>
<dbReference type="eggNOG" id="COG0686">
    <property type="taxonomic scope" value="Bacteria"/>
</dbReference>
<gene>
    <name evidence="7" type="ordered locus">Halhy_2739</name>
</gene>
<dbReference type="Pfam" id="PF05222">
    <property type="entry name" value="AlaDh_PNT_N"/>
    <property type="match status" value="1"/>
</dbReference>
<protein>
    <recommendedName>
        <fullName evidence="2">alanine dehydrogenase</fullName>
        <ecNumber evidence="2">1.4.1.1</ecNumber>
    </recommendedName>
</protein>
<dbReference type="InterPro" id="IPR008143">
    <property type="entry name" value="Ala_DH/PNT_CS2"/>
</dbReference>
<dbReference type="EMBL" id="CP002691">
    <property type="protein sequence ID" value="AEE50607.1"/>
    <property type="molecule type" value="Genomic_DNA"/>
</dbReference>
<dbReference type="InterPro" id="IPR036291">
    <property type="entry name" value="NAD(P)-bd_dom_sf"/>
</dbReference>
<dbReference type="Pfam" id="PF01262">
    <property type="entry name" value="AlaDh_PNT_C"/>
    <property type="match status" value="1"/>
</dbReference>
<keyword evidence="3 7" id="KW-0560">Oxidoreductase</keyword>
<dbReference type="HOGENOM" id="CLU_003376_3_0_10"/>
<dbReference type="EC" id="1.4.1.1" evidence="2"/>
<reference key="2">
    <citation type="submission" date="2011-04" db="EMBL/GenBank/DDBJ databases">
        <title>Complete sequence of chromosome of Haliscomenobacter hydrossis DSM 1100.</title>
        <authorList>
            <consortium name="US DOE Joint Genome Institute (JGI-PGF)"/>
            <person name="Lucas S."/>
            <person name="Han J."/>
            <person name="Lapidus A."/>
            <person name="Bruce D."/>
            <person name="Goodwin L."/>
            <person name="Pitluck S."/>
            <person name="Peters L."/>
            <person name="Kyrpides N."/>
            <person name="Mavromatis K."/>
            <person name="Ivanova N."/>
            <person name="Ovchinnikova G."/>
            <person name="Pagani I."/>
            <person name="Daligault H."/>
            <person name="Detter J.C."/>
            <person name="Han C."/>
            <person name="Land M."/>
            <person name="Hauser L."/>
            <person name="Markowitz V."/>
            <person name="Cheng J.-F."/>
            <person name="Hugenholtz P."/>
            <person name="Woyke T."/>
            <person name="Wu D."/>
            <person name="Verbarg S."/>
            <person name="Frueling A."/>
            <person name="Brambilla E."/>
            <person name="Klenk H.-P."/>
            <person name="Eisen J.A."/>
        </authorList>
    </citation>
    <scope>NUCLEOTIDE SEQUENCE</scope>
    <source>
        <strain>DSM 1100</strain>
    </source>
</reference>
<proteinExistence type="inferred from homology"/>
<feature type="domain" description="Alanine dehydrogenase/pyridine nucleotide transhydrogenase N-terminal" evidence="6">
    <location>
        <begin position="43"/>
        <end position="176"/>
    </location>
</feature>
<dbReference type="AlphaFoldDB" id="F4L1X4"/>
<dbReference type="InterPro" id="IPR007886">
    <property type="entry name" value="AlaDH/PNT_N"/>
</dbReference>
<dbReference type="SUPFAM" id="SSF52283">
    <property type="entry name" value="Formate/glycerate dehydrogenase catalytic domain-like"/>
    <property type="match status" value="1"/>
</dbReference>
<dbReference type="PROSITE" id="PS00837">
    <property type="entry name" value="ALADH_PNT_2"/>
    <property type="match status" value="1"/>
</dbReference>
<dbReference type="KEGG" id="hhy:Halhy_2739"/>